<organism evidence="2 3">
    <name type="scientific">Streptomyces olindensis</name>
    <dbReference type="NCBI Taxonomy" id="358823"/>
    <lineage>
        <taxon>Bacteria</taxon>
        <taxon>Bacillati</taxon>
        <taxon>Actinomycetota</taxon>
        <taxon>Actinomycetes</taxon>
        <taxon>Kitasatosporales</taxon>
        <taxon>Streptomycetaceae</taxon>
        <taxon>Streptomyces</taxon>
    </lineage>
</organism>
<keyword evidence="3" id="KW-1185">Reference proteome</keyword>
<sequence length="115" mass="11914">MTPPPFDPEIAAHLAAIHAWLPPTITPDMIPAGRQLPSGSPPPPTNEELAGDGRFEVEERAVPGPPGAPDVTVLICRPTGAIEPRPVLYTIHGGGMVTGTHRLGIPLDAPGAQKA</sequence>
<dbReference type="Proteomes" id="UP001550603">
    <property type="component" value="Unassembled WGS sequence"/>
</dbReference>
<evidence type="ECO:0000313" key="2">
    <source>
        <dbReference type="EMBL" id="MEU2268120.1"/>
    </source>
</evidence>
<feature type="region of interest" description="Disordered" evidence="1">
    <location>
        <begin position="26"/>
        <end position="53"/>
    </location>
</feature>
<dbReference type="InterPro" id="IPR029058">
    <property type="entry name" value="AB_hydrolase_fold"/>
</dbReference>
<dbReference type="EMBL" id="JBEYBN010000021">
    <property type="protein sequence ID" value="MEU2268120.1"/>
    <property type="molecule type" value="Genomic_DNA"/>
</dbReference>
<dbReference type="Gene3D" id="3.40.50.1820">
    <property type="entry name" value="alpha/beta hydrolase"/>
    <property type="match status" value="1"/>
</dbReference>
<dbReference type="SUPFAM" id="SSF53474">
    <property type="entry name" value="alpha/beta-Hydrolases"/>
    <property type="match status" value="1"/>
</dbReference>
<accession>A0ABV2XW69</accession>
<protein>
    <recommendedName>
        <fullName evidence="4">Esterase</fullName>
    </recommendedName>
</protein>
<comment type="caution">
    <text evidence="2">The sequence shown here is derived from an EMBL/GenBank/DDBJ whole genome shotgun (WGS) entry which is preliminary data.</text>
</comment>
<proteinExistence type="predicted"/>
<evidence type="ECO:0008006" key="4">
    <source>
        <dbReference type="Google" id="ProtNLM"/>
    </source>
</evidence>
<gene>
    <name evidence="2" type="ORF">ABZ568_17245</name>
</gene>
<reference evidence="2 3" key="1">
    <citation type="submission" date="2024-06" db="EMBL/GenBank/DDBJ databases">
        <title>The Natural Products Discovery Center: Release of the First 8490 Sequenced Strains for Exploring Actinobacteria Biosynthetic Diversity.</title>
        <authorList>
            <person name="Kalkreuter E."/>
            <person name="Kautsar S.A."/>
            <person name="Yang D."/>
            <person name="Bader C.D."/>
            <person name="Teijaro C.N."/>
            <person name="Fluegel L."/>
            <person name="Davis C.M."/>
            <person name="Simpson J.R."/>
            <person name="Lauterbach L."/>
            <person name="Steele A.D."/>
            <person name="Gui C."/>
            <person name="Meng S."/>
            <person name="Li G."/>
            <person name="Viehrig K."/>
            <person name="Ye F."/>
            <person name="Su P."/>
            <person name="Kiefer A.F."/>
            <person name="Nichols A."/>
            <person name="Cepeda A.J."/>
            <person name="Yan W."/>
            <person name="Fan B."/>
            <person name="Jiang Y."/>
            <person name="Adhikari A."/>
            <person name="Zheng C.-J."/>
            <person name="Schuster L."/>
            <person name="Cowan T.M."/>
            <person name="Smanski M.J."/>
            <person name="Chevrette M.G."/>
            <person name="De Carvalho L.P.S."/>
            <person name="Shen B."/>
        </authorList>
    </citation>
    <scope>NUCLEOTIDE SEQUENCE [LARGE SCALE GENOMIC DNA]</scope>
    <source>
        <strain evidence="2 3">NPDC019583</strain>
    </source>
</reference>
<name>A0ABV2XW69_9ACTN</name>
<evidence type="ECO:0000313" key="3">
    <source>
        <dbReference type="Proteomes" id="UP001550603"/>
    </source>
</evidence>
<dbReference type="RefSeq" id="WP_359789601.1">
    <property type="nucleotide sequence ID" value="NZ_JBEYBN010000021.1"/>
</dbReference>
<evidence type="ECO:0000256" key="1">
    <source>
        <dbReference type="SAM" id="MobiDB-lite"/>
    </source>
</evidence>